<evidence type="ECO:0000259" key="9">
    <source>
        <dbReference type="PROSITE" id="PS51755"/>
    </source>
</evidence>
<evidence type="ECO:0000256" key="3">
    <source>
        <dbReference type="ARBA" id="ARBA00023015"/>
    </source>
</evidence>
<keyword evidence="4 7" id="KW-0238">DNA-binding</keyword>
<dbReference type="InterPro" id="IPR016032">
    <property type="entry name" value="Sig_transdc_resp-reg_C-effctor"/>
</dbReference>
<evidence type="ECO:0000256" key="5">
    <source>
        <dbReference type="ARBA" id="ARBA00023163"/>
    </source>
</evidence>
<dbReference type="PANTHER" id="PTHR48111:SF1">
    <property type="entry name" value="TWO-COMPONENT RESPONSE REGULATOR ORR33"/>
    <property type="match status" value="1"/>
</dbReference>
<accession>A0ABU9BGU5</accession>
<feature type="DNA-binding region" description="OmpR/PhoB-type" evidence="7">
    <location>
        <begin position="145"/>
        <end position="252"/>
    </location>
</feature>
<organism evidence="10 11">
    <name type="scientific">Pseudaquabacterium rugosum</name>
    <dbReference type="NCBI Taxonomy" id="2984194"/>
    <lineage>
        <taxon>Bacteria</taxon>
        <taxon>Pseudomonadati</taxon>
        <taxon>Pseudomonadota</taxon>
        <taxon>Betaproteobacteria</taxon>
        <taxon>Burkholderiales</taxon>
        <taxon>Sphaerotilaceae</taxon>
        <taxon>Pseudaquabacterium</taxon>
    </lineage>
</organism>
<dbReference type="Gene3D" id="3.40.50.2300">
    <property type="match status" value="1"/>
</dbReference>
<keyword evidence="1" id="KW-0597">Phosphoprotein</keyword>
<feature type="domain" description="Response regulatory" evidence="8">
    <location>
        <begin position="6"/>
        <end position="129"/>
    </location>
</feature>
<dbReference type="InterPro" id="IPR001867">
    <property type="entry name" value="OmpR/PhoB-type_DNA-bd"/>
</dbReference>
<dbReference type="PANTHER" id="PTHR48111">
    <property type="entry name" value="REGULATOR OF RPOS"/>
    <property type="match status" value="1"/>
</dbReference>
<evidence type="ECO:0000259" key="8">
    <source>
        <dbReference type="PROSITE" id="PS50110"/>
    </source>
</evidence>
<dbReference type="Pfam" id="PF00072">
    <property type="entry name" value="Response_reg"/>
    <property type="match status" value="1"/>
</dbReference>
<evidence type="ECO:0000256" key="1">
    <source>
        <dbReference type="ARBA" id="ARBA00022553"/>
    </source>
</evidence>
<evidence type="ECO:0000313" key="10">
    <source>
        <dbReference type="EMBL" id="MEK8028170.1"/>
    </source>
</evidence>
<dbReference type="CDD" id="cd00383">
    <property type="entry name" value="trans_reg_C"/>
    <property type="match status" value="1"/>
</dbReference>
<dbReference type="SMART" id="SM00448">
    <property type="entry name" value="REC"/>
    <property type="match status" value="1"/>
</dbReference>
<dbReference type="PROSITE" id="PS50110">
    <property type="entry name" value="RESPONSE_REGULATORY"/>
    <property type="match status" value="1"/>
</dbReference>
<keyword evidence="3" id="KW-0805">Transcription regulation</keyword>
<dbReference type="Pfam" id="PF00486">
    <property type="entry name" value="Trans_reg_C"/>
    <property type="match status" value="1"/>
</dbReference>
<keyword evidence="5" id="KW-0804">Transcription</keyword>
<evidence type="ECO:0000256" key="7">
    <source>
        <dbReference type="PROSITE-ProRule" id="PRU01091"/>
    </source>
</evidence>
<dbReference type="InterPro" id="IPR011006">
    <property type="entry name" value="CheY-like_superfamily"/>
</dbReference>
<sequence>MSACHHLLLAGADPTACQSLAVTLRARGHRVEWLDDVQRLLRADWPDPPDLLLLNLSIPLRPEHLGPAHGLDALALLRALRLHSALPVIVLTDVDDAADRVLALHSGADDCLSQPVVVGELLARIAAVLRRWRGHERRAPATVASLPLSAGAWRLCPLSRTLRRMNGPVVPLTPAEFRLMRAFFERPRHVLERSDLLALATEDEVAVDAAEASAGSRGVDLLVSRLRGKLGDDARAPRWIRTVRGRGYRFDVPEA</sequence>
<dbReference type="SMART" id="SM00862">
    <property type="entry name" value="Trans_reg_C"/>
    <property type="match status" value="1"/>
</dbReference>
<evidence type="ECO:0000256" key="2">
    <source>
        <dbReference type="ARBA" id="ARBA00023012"/>
    </source>
</evidence>
<feature type="domain" description="OmpR/PhoB-type" evidence="9">
    <location>
        <begin position="145"/>
        <end position="252"/>
    </location>
</feature>
<keyword evidence="2" id="KW-0902">Two-component regulatory system</keyword>
<name>A0ABU9BGU5_9BURK</name>
<gene>
    <name evidence="10" type="ORF">AACH11_19590</name>
</gene>
<dbReference type="InterPro" id="IPR001789">
    <property type="entry name" value="Sig_transdc_resp-reg_receiver"/>
</dbReference>
<proteinExistence type="predicted"/>
<evidence type="ECO:0000256" key="4">
    <source>
        <dbReference type="ARBA" id="ARBA00023125"/>
    </source>
</evidence>
<protein>
    <submittedName>
        <fullName evidence="10">Winged helix-turn-helix domain-containing protein</fullName>
    </submittedName>
</protein>
<dbReference type="RefSeq" id="WP_341375954.1">
    <property type="nucleotide sequence ID" value="NZ_JBBUTF010000020.1"/>
</dbReference>
<evidence type="ECO:0000256" key="6">
    <source>
        <dbReference type="PROSITE-ProRule" id="PRU00169"/>
    </source>
</evidence>
<dbReference type="EMBL" id="JBBUTF010000020">
    <property type="protein sequence ID" value="MEK8028170.1"/>
    <property type="molecule type" value="Genomic_DNA"/>
</dbReference>
<dbReference type="SUPFAM" id="SSF52172">
    <property type="entry name" value="CheY-like"/>
    <property type="match status" value="1"/>
</dbReference>
<comment type="caution">
    <text evidence="6">Lacks conserved residue(s) required for the propagation of feature annotation.</text>
</comment>
<dbReference type="SUPFAM" id="SSF46894">
    <property type="entry name" value="C-terminal effector domain of the bipartite response regulators"/>
    <property type="match status" value="1"/>
</dbReference>
<dbReference type="InterPro" id="IPR036388">
    <property type="entry name" value="WH-like_DNA-bd_sf"/>
</dbReference>
<dbReference type="Gene3D" id="1.10.10.10">
    <property type="entry name" value="Winged helix-like DNA-binding domain superfamily/Winged helix DNA-binding domain"/>
    <property type="match status" value="1"/>
</dbReference>
<evidence type="ECO:0000313" key="11">
    <source>
        <dbReference type="Proteomes" id="UP001368500"/>
    </source>
</evidence>
<reference evidence="10 11" key="1">
    <citation type="submission" date="2024-04" db="EMBL/GenBank/DDBJ databases">
        <title>Novel species of the genus Ideonella isolated from streams.</title>
        <authorList>
            <person name="Lu H."/>
        </authorList>
    </citation>
    <scope>NUCLEOTIDE SEQUENCE [LARGE SCALE GENOMIC DNA]</scope>
    <source>
        <strain evidence="10 11">BYS139W</strain>
    </source>
</reference>
<comment type="caution">
    <text evidence="10">The sequence shown here is derived from an EMBL/GenBank/DDBJ whole genome shotgun (WGS) entry which is preliminary data.</text>
</comment>
<dbReference type="Proteomes" id="UP001368500">
    <property type="component" value="Unassembled WGS sequence"/>
</dbReference>
<dbReference type="PROSITE" id="PS51755">
    <property type="entry name" value="OMPR_PHOB"/>
    <property type="match status" value="1"/>
</dbReference>
<keyword evidence="11" id="KW-1185">Reference proteome</keyword>
<dbReference type="InterPro" id="IPR039420">
    <property type="entry name" value="WalR-like"/>
</dbReference>